<evidence type="ECO:0000256" key="11">
    <source>
        <dbReference type="HAMAP-Rule" id="MF_00109"/>
    </source>
</evidence>
<organism evidence="12 13">
    <name type="scientific">Lysobacter soyae</name>
    <dbReference type="NCBI Taxonomy" id="2764185"/>
    <lineage>
        <taxon>Bacteria</taxon>
        <taxon>Pseudomonadati</taxon>
        <taxon>Pseudomonadota</taxon>
        <taxon>Gammaproteobacteria</taxon>
        <taxon>Lysobacterales</taxon>
        <taxon>Lysobacteraceae</taxon>
        <taxon>Lysobacter</taxon>
    </lineage>
</organism>
<comment type="function">
    <text evidence="11">Catalyzes the specific phosphorylation of the 3-hydroxyl group of shikimic acid using ATP as a cosubstrate.</text>
</comment>
<evidence type="ECO:0000256" key="4">
    <source>
        <dbReference type="ARBA" id="ARBA00022605"/>
    </source>
</evidence>
<sequence>MPSADDIFLIGPMGSGKSSVARALARLMEKEAVDLDETIESHAGMTIADIFEGEGEAGFRHREHAALEAVCGRGRIIATGGGVILDPQNRALLASNGFCIWLDAPVAVLVARLESEHAHRPLLADADMTKRLTALDEVRRPLYAAQANLHMDTSAMDAEGVAKEIVAALAVLQ</sequence>
<dbReference type="InterPro" id="IPR000623">
    <property type="entry name" value="Shikimate_kinase/TSH1"/>
</dbReference>
<evidence type="ECO:0000256" key="9">
    <source>
        <dbReference type="ARBA" id="ARBA00023141"/>
    </source>
</evidence>
<keyword evidence="7 11" id="KW-0418">Kinase</keyword>
<keyword evidence="11" id="KW-0479">Metal-binding</keyword>
<evidence type="ECO:0000256" key="2">
    <source>
        <dbReference type="ARBA" id="ARBA00006997"/>
    </source>
</evidence>
<dbReference type="EMBL" id="CP080544">
    <property type="protein sequence ID" value="QYR53457.1"/>
    <property type="molecule type" value="Genomic_DNA"/>
</dbReference>
<keyword evidence="13" id="KW-1185">Reference proteome</keyword>
<comment type="pathway">
    <text evidence="1 11">Metabolic intermediate biosynthesis; chorismate biosynthesis; chorismate from D-erythrose 4-phosphate and phosphoenolpyruvate: step 5/7.</text>
</comment>
<feature type="binding site" evidence="11">
    <location>
        <position position="139"/>
    </location>
    <ligand>
        <name>substrate</name>
    </ligand>
</feature>
<keyword evidence="11" id="KW-0460">Magnesium</keyword>
<evidence type="ECO:0000256" key="1">
    <source>
        <dbReference type="ARBA" id="ARBA00004842"/>
    </source>
</evidence>
<feature type="binding site" evidence="11">
    <location>
        <begin position="14"/>
        <end position="19"/>
    </location>
    <ligand>
        <name>ATP</name>
        <dbReference type="ChEBI" id="CHEBI:30616"/>
    </ligand>
</feature>
<dbReference type="InterPro" id="IPR023000">
    <property type="entry name" value="Shikimate_kinase_CS"/>
</dbReference>
<evidence type="ECO:0000256" key="7">
    <source>
        <dbReference type="ARBA" id="ARBA00022777"/>
    </source>
</evidence>
<comment type="cofactor">
    <cofactor evidence="11">
        <name>Mg(2+)</name>
        <dbReference type="ChEBI" id="CHEBI:18420"/>
    </cofactor>
    <text evidence="11">Binds 1 Mg(2+) ion per subunit.</text>
</comment>
<dbReference type="PRINTS" id="PR01100">
    <property type="entry name" value="SHIKIMTKNASE"/>
</dbReference>
<dbReference type="RefSeq" id="WP_220380273.1">
    <property type="nucleotide sequence ID" value="NZ_CP080544.1"/>
</dbReference>
<dbReference type="PROSITE" id="PS01128">
    <property type="entry name" value="SHIKIMATE_KINASE"/>
    <property type="match status" value="1"/>
</dbReference>
<dbReference type="Gene3D" id="3.40.50.300">
    <property type="entry name" value="P-loop containing nucleotide triphosphate hydrolases"/>
    <property type="match status" value="1"/>
</dbReference>
<dbReference type="EC" id="2.7.1.71" evidence="3 11"/>
<reference evidence="12 13" key="1">
    <citation type="submission" date="2021-08" db="EMBL/GenBank/DDBJ databases">
        <title>Lysobacter sp. strain CJ11 Genome sequencing and assembly.</title>
        <authorList>
            <person name="Kim I."/>
        </authorList>
    </citation>
    <scope>NUCLEOTIDE SEQUENCE [LARGE SCALE GENOMIC DNA]</scope>
    <source>
        <strain evidence="12 13">CJ11</strain>
    </source>
</reference>
<evidence type="ECO:0000256" key="5">
    <source>
        <dbReference type="ARBA" id="ARBA00022679"/>
    </source>
</evidence>
<keyword evidence="4 11" id="KW-0028">Amino-acid biosynthesis</keyword>
<name>A0ABX8WRJ8_9GAMM</name>
<dbReference type="Proteomes" id="UP000824755">
    <property type="component" value="Chromosome"/>
</dbReference>
<proteinExistence type="inferred from homology"/>
<comment type="subcellular location">
    <subcellularLocation>
        <location evidence="11">Cytoplasm</location>
    </subcellularLocation>
</comment>
<keyword evidence="6 11" id="KW-0547">Nucleotide-binding</keyword>
<dbReference type="CDD" id="cd00464">
    <property type="entry name" value="SK"/>
    <property type="match status" value="1"/>
</dbReference>
<dbReference type="PANTHER" id="PTHR21087">
    <property type="entry name" value="SHIKIMATE KINASE"/>
    <property type="match status" value="1"/>
</dbReference>
<keyword evidence="8 11" id="KW-0067">ATP-binding</keyword>
<keyword evidence="5 11" id="KW-0808">Transferase</keyword>
<dbReference type="PANTHER" id="PTHR21087:SF16">
    <property type="entry name" value="SHIKIMATE KINASE 1, CHLOROPLASTIC"/>
    <property type="match status" value="1"/>
</dbReference>
<feature type="binding site" evidence="11">
    <location>
        <position position="18"/>
    </location>
    <ligand>
        <name>Mg(2+)</name>
        <dbReference type="ChEBI" id="CHEBI:18420"/>
    </ligand>
</feature>
<comment type="subunit">
    <text evidence="11">Monomer.</text>
</comment>
<keyword evidence="11" id="KW-0963">Cytoplasm</keyword>
<dbReference type="SUPFAM" id="SSF52540">
    <property type="entry name" value="P-loop containing nucleoside triphosphate hydrolases"/>
    <property type="match status" value="1"/>
</dbReference>
<feature type="binding site" evidence="11">
    <location>
        <position position="120"/>
    </location>
    <ligand>
        <name>ATP</name>
        <dbReference type="ChEBI" id="CHEBI:30616"/>
    </ligand>
</feature>
<feature type="binding site" evidence="11">
    <location>
        <position position="81"/>
    </location>
    <ligand>
        <name>substrate</name>
    </ligand>
</feature>
<keyword evidence="9 11" id="KW-0057">Aromatic amino acid biosynthesis</keyword>
<dbReference type="HAMAP" id="MF_00109">
    <property type="entry name" value="Shikimate_kinase"/>
    <property type="match status" value="1"/>
</dbReference>
<dbReference type="InterPro" id="IPR027417">
    <property type="entry name" value="P-loop_NTPase"/>
</dbReference>
<protein>
    <recommendedName>
        <fullName evidence="3 11">Shikimate kinase</fullName>
        <shortName evidence="11">SK</shortName>
        <ecNumber evidence="3 11">2.7.1.71</ecNumber>
    </recommendedName>
</protein>
<comment type="caution">
    <text evidence="11">Lacks conserved residue(s) required for the propagation of feature annotation.</text>
</comment>
<evidence type="ECO:0000256" key="3">
    <source>
        <dbReference type="ARBA" id="ARBA00012154"/>
    </source>
</evidence>
<evidence type="ECO:0000256" key="10">
    <source>
        <dbReference type="ARBA" id="ARBA00048567"/>
    </source>
</evidence>
<dbReference type="GO" id="GO:0016301">
    <property type="term" value="F:kinase activity"/>
    <property type="evidence" value="ECO:0007669"/>
    <property type="project" value="UniProtKB-KW"/>
</dbReference>
<dbReference type="Pfam" id="PF01202">
    <property type="entry name" value="SKI"/>
    <property type="match status" value="1"/>
</dbReference>
<evidence type="ECO:0000313" key="13">
    <source>
        <dbReference type="Proteomes" id="UP000824755"/>
    </source>
</evidence>
<dbReference type="InterPro" id="IPR031322">
    <property type="entry name" value="Shikimate/glucono_kinase"/>
</dbReference>
<feature type="binding site" evidence="11">
    <location>
        <position position="60"/>
    </location>
    <ligand>
        <name>substrate</name>
    </ligand>
</feature>
<evidence type="ECO:0000256" key="8">
    <source>
        <dbReference type="ARBA" id="ARBA00022840"/>
    </source>
</evidence>
<comment type="similarity">
    <text evidence="2 11">Belongs to the shikimate kinase family.</text>
</comment>
<evidence type="ECO:0000256" key="6">
    <source>
        <dbReference type="ARBA" id="ARBA00022741"/>
    </source>
</evidence>
<accession>A0ABX8WRJ8</accession>
<gene>
    <name evidence="11" type="primary">aroK</name>
    <name evidence="12" type="ORF">H8L67_02805</name>
</gene>
<feature type="binding site" evidence="11">
    <location>
        <position position="36"/>
    </location>
    <ligand>
        <name>substrate</name>
    </ligand>
</feature>
<comment type="catalytic activity">
    <reaction evidence="10 11">
        <text>shikimate + ATP = 3-phosphoshikimate + ADP + H(+)</text>
        <dbReference type="Rhea" id="RHEA:13121"/>
        <dbReference type="ChEBI" id="CHEBI:15378"/>
        <dbReference type="ChEBI" id="CHEBI:30616"/>
        <dbReference type="ChEBI" id="CHEBI:36208"/>
        <dbReference type="ChEBI" id="CHEBI:145989"/>
        <dbReference type="ChEBI" id="CHEBI:456216"/>
        <dbReference type="EC" id="2.7.1.71"/>
    </reaction>
</comment>
<evidence type="ECO:0000313" key="12">
    <source>
        <dbReference type="EMBL" id="QYR53457.1"/>
    </source>
</evidence>